<dbReference type="InterPro" id="IPR050661">
    <property type="entry name" value="BglG_antiterminators"/>
</dbReference>
<accession>A0AAW8T3K2</accession>
<name>A0AAW8T3K2_9ENTE</name>
<dbReference type="PANTHER" id="PTHR30185:SF18">
    <property type="entry name" value="TRANSCRIPTIONAL REGULATOR MTLR"/>
    <property type="match status" value="1"/>
</dbReference>
<reference evidence="4" key="1">
    <citation type="submission" date="2023-03" db="EMBL/GenBank/DDBJ databases">
        <authorList>
            <person name="Shen W."/>
            <person name="Cai J."/>
        </authorList>
    </citation>
    <scope>NUCLEOTIDE SEQUENCE</scope>
    <source>
        <strain evidence="4">Y15</strain>
    </source>
</reference>
<keyword evidence="2" id="KW-0804">Transcription</keyword>
<dbReference type="PANTHER" id="PTHR30185">
    <property type="entry name" value="CRYPTIC BETA-GLUCOSIDE BGL OPERON ANTITERMINATOR"/>
    <property type="match status" value="1"/>
</dbReference>
<evidence type="ECO:0000256" key="2">
    <source>
        <dbReference type="ARBA" id="ARBA00023163"/>
    </source>
</evidence>
<dbReference type="EMBL" id="JARPXL010000003">
    <property type="protein sequence ID" value="MDT2543640.1"/>
    <property type="molecule type" value="Genomic_DNA"/>
</dbReference>
<sequence>MDFREILGVSNLRHLRLIELLYACRTGLSSDQLLEELECSLSVLLKDVKLINSQQDSFRVQKYKGLYQLKIKSHISINRLYADTIQHSPEFQIIEELLYEECENIIDLSKKLYLSPSKTQRNLKKIEGVLSETGITLQYRPLRLEGNESVIRHMYYRYFIEKSDRLGSLYRELKEFQIKAITELVNQFIQLNKLEDNYISRKRLGYNMYISLWRIKNGHYYPKSKLNSDLMLPEKQMLDAFKRMAMEVFRLKLSSDKIKDCLWLSYGDVVVASKSQLQSALKKDDAYADFYYHHLELVEEFDSLLNFSLGNDKKQDLAIVLMNEHRIYGPDGQYIDILFRQRKIFLEKLSETHDQAVKKVKRIVDQFVHRYQIYQEEDFVWNYVYLLITMVPQSLSLLASCDRPLKLLLLSELSPTEEFFLGSQIENQIYGNFEVHYVEKKLSNVNIHRSELEKYDALITSSSVEEVPEEYPTVVIDPFLTNQDVHQLQQLISKLAG</sequence>
<evidence type="ECO:0000259" key="3">
    <source>
        <dbReference type="Pfam" id="PF05043"/>
    </source>
</evidence>
<dbReference type="AlphaFoldDB" id="A0AAW8T3K2"/>
<evidence type="ECO:0000313" key="4">
    <source>
        <dbReference type="EMBL" id="MDT2543640.1"/>
    </source>
</evidence>
<proteinExistence type="predicted"/>
<evidence type="ECO:0000313" key="5">
    <source>
        <dbReference type="Proteomes" id="UP001254770"/>
    </source>
</evidence>
<keyword evidence="1" id="KW-0805">Transcription regulation</keyword>
<organism evidence="4 5">
    <name type="scientific">Enterococcus raffinosus</name>
    <dbReference type="NCBI Taxonomy" id="71452"/>
    <lineage>
        <taxon>Bacteria</taxon>
        <taxon>Bacillati</taxon>
        <taxon>Bacillota</taxon>
        <taxon>Bacilli</taxon>
        <taxon>Lactobacillales</taxon>
        <taxon>Enterococcaceae</taxon>
        <taxon>Enterococcus</taxon>
    </lineage>
</organism>
<evidence type="ECO:0000256" key="1">
    <source>
        <dbReference type="ARBA" id="ARBA00023015"/>
    </source>
</evidence>
<dbReference type="RefSeq" id="WP_222225929.1">
    <property type="nucleotide sequence ID" value="NZ_CP081846.1"/>
</dbReference>
<dbReference type="Pfam" id="PF05043">
    <property type="entry name" value="Mga"/>
    <property type="match status" value="1"/>
</dbReference>
<protein>
    <submittedName>
        <fullName evidence="4">Helix-turn-helix domain-containing protein</fullName>
    </submittedName>
</protein>
<comment type="caution">
    <text evidence="4">The sequence shown here is derived from an EMBL/GenBank/DDBJ whole genome shotgun (WGS) entry which is preliminary data.</text>
</comment>
<gene>
    <name evidence="4" type="ORF">P7D69_04650</name>
</gene>
<dbReference type="InterPro" id="IPR007737">
    <property type="entry name" value="Mga_HTH"/>
</dbReference>
<feature type="domain" description="Mga helix-turn-helix" evidence="3">
    <location>
        <begin position="75"/>
        <end position="159"/>
    </location>
</feature>
<dbReference type="Proteomes" id="UP001254770">
    <property type="component" value="Unassembled WGS sequence"/>
</dbReference>